<sequence length="210" mass="23060">MTQQGVLIKGNNDGIIIYLNEQIEFAVILDELKEKFTNAYDFFKGASVTINPGKRIISPEEKMALINLCQEFELAGIKFETTPMVTPEKKKRDLSATEGNTLILKRTIRSGQRISYKGNVVIIGDVNPGAEVIAQGDVVVMGSLRGVVHAGAQGDTDAEVFALLLQPTQLRIAHCIARSPDGYLFKKKGKAEPEKARIRDGFIVIEGIED</sequence>
<name>A0A3Q9HQU9_9FIRM</name>
<organism evidence="10 11">
    <name type="scientific">Anoxybacter fermentans</name>
    <dbReference type="NCBI Taxonomy" id="1323375"/>
    <lineage>
        <taxon>Bacteria</taxon>
        <taxon>Bacillati</taxon>
        <taxon>Bacillota</taxon>
        <taxon>Clostridia</taxon>
        <taxon>Halanaerobiales</taxon>
        <taxon>Anoxybacter</taxon>
    </lineage>
</organism>
<evidence type="ECO:0000256" key="4">
    <source>
        <dbReference type="ARBA" id="ARBA00023306"/>
    </source>
</evidence>
<dbReference type="EMBL" id="CP016379">
    <property type="protein sequence ID" value="AZR73284.1"/>
    <property type="molecule type" value="Genomic_DNA"/>
</dbReference>
<dbReference type="GO" id="GO:0000917">
    <property type="term" value="P:division septum assembly"/>
    <property type="evidence" value="ECO:0007669"/>
    <property type="project" value="UniProtKB-KW"/>
</dbReference>
<dbReference type="RefSeq" id="WP_164730955.1">
    <property type="nucleotide sequence ID" value="NZ_CP016379.1"/>
</dbReference>
<dbReference type="InterPro" id="IPR007874">
    <property type="entry name" value="MinC_N"/>
</dbReference>
<dbReference type="PANTHER" id="PTHR34108:SF1">
    <property type="entry name" value="SEPTUM SITE-DETERMINING PROTEIN MINC"/>
    <property type="match status" value="1"/>
</dbReference>
<evidence type="ECO:0000256" key="6">
    <source>
        <dbReference type="ARBA" id="ARBA00046874"/>
    </source>
</evidence>
<dbReference type="PANTHER" id="PTHR34108">
    <property type="entry name" value="SEPTUM SITE-DETERMINING PROTEIN MINC"/>
    <property type="match status" value="1"/>
</dbReference>
<keyword evidence="3 7" id="KW-0717">Septation</keyword>
<dbReference type="KEGG" id="aft:BBF96_07730"/>
<keyword evidence="11" id="KW-1185">Reference proteome</keyword>
<accession>A0A3Q9HQU9</accession>
<dbReference type="NCBIfam" id="TIGR01222">
    <property type="entry name" value="minC"/>
    <property type="match status" value="1"/>
</dbReference>
<evidence type="ECO:0000256" key="2">
    <source>
        <dbReference type="ARBA" id="ARBA00022618"/>
    </source>
</evidence>
<dbReference type="Proteomes" id="UP000267250">
    <property type="component" value="Chromosome"/>
</dbReference>
<feature type="domain" description="Septum formation inhibitor MinC C-terminal" evidence="8">
    <location>
        <begin position="103"/>
        <end position="205"/>
    </location>
</feature>
<feature type="domain" description="Septum formation inhibitor MinC N-terminal" evidence="9">
    <location>
        <begin position="7"/>
        <end position="74"/>
    </location>
</feature>
<evidence type="ECO:0000259" key="8">
    <source>
        <dbReference type="Pfam" id="PF03775"/>
    </source>
</evidence>
<dbReference type="InterPro" id="IPR005526">
    <property type="entry name" value="Septum_form_inhib_MinC_C"/>
</dbReference>
<dbReference type="GO" id="GO:1901891">
    <property type="term" value="P:regulation of cell septum assembly"/>
    <property type="evidence" value="ECO:0007669"/>
    <property type="project" value="InterPro"/>
</dbReference>
<dbReference type="GO" id="GO:0051302">
    <property type="term" value="P:regulation of cell division"/>
    <property type="evidence" value="ECO:0007669"/>
    <property type="project" value="InterPro"/>
</dbReference>
<dbReference type="GO" id="GO:0000902">
    <property type="term" value="P:cell morphogenesis"/>
    <property type="evidence" value="ECO:0007669"/>
    <property type="project" value="InterPro"/>
</dbReference>
<evidence type="ECO:0000259" key="9">
    <source>
        <dbReference type="Pfam" id="PF05209"/>
    </source>
</evidence>
<comment type="similarity">
    <text evidence="1 7">Belongs to the MinC family.</text>
</comment>
<protein>
    <recommendedName>
        <fullName evidence="7">Probable septum site-determining protein MinC</fullName>
    </recommendedName>
</protein>
<dbReference type="Gene3D" id="2.160.20.70">
    <property type="match status" value="1"/>
</dbReference>
<dbReference type="InterPro" id="IPR016098">
    <property type="entry name" value="CAP/MinC_C"/>
</dbReference>
<evidence type="ECO:0000256" key="3">
    <source>
        <dbReference type="ARBA" id="ARBA00023210"/>
    </source>
</evidence>
<keyword evidence="4 7" id="KW-0131">Cell cycle</keyword>
<comment type="subunit">
    <text evidence="6 7">Interacts with MinD and FtsZ.</text>
</comment>
<dbReference type="HAMAP" id="MF_00267">
    <property type="entry name" value="MinC"/>
    <property type="match status" value="1"/>
</dbReference>
<evidence type="ECO:0000256" key="7">
    <source>
        <dbReference type="HAMAP-Rule" id="MF_00267"/>
    </source>
</evidence>
<comment type="function">
    <text evidence="5 7">Cell division inhibitor that blocks the formation of polar Z ring septums. Rapidly oscillates between the poles of the cell to destabilize FtsZ filaments that have formed before they mature into polar Z rings. Prevents FtsZ polymerization.</text>
</comment>
<evidence type="ECO:0000313" key="11">
    <source>
        <dbReference type="Proteomes" id="UP000267250"/>
    </source>
</evidence>
<gene>
    <name evidence="7" type="primary">minC</name>
    <name evidence="10" type="ORF">BBF96_07730</name>
</gene>
<dbReference type="SUPFAM" id="SSF63848">
    <property type="entry name" value="Cell-division inhibitor MinC, C-terminal domain"/>
    <property type="match status" value="1"/>
</dbReference>
<reference evidence="10 11" key="1">
    <citation type="submission" date="2016-07" db="EMBL/GenBank/DDBJ databases">
        <title>Genome and transcriptome analysis of iron-reducing fermentative bacteria Anoxybacter fermentans.</title>
        <authorList>
            <person name="Zeng X."/>
            <person name="Shao Z."/>
        </authorList>
    </citation>
    <scope>NUCLEOTIDE SEQUENCE [LARGE SCALE GENOMIC DNA]</scope>
    <source>
        <strain evidence="10 11">DY22613</strain>
    </source>
</reference>
<dbReference type="InterPro" id="IPR036145">
    <property type="entry name" value="MinC_C_sf"/>
</dbReference>
<proteinExistence type="inferred from homology"/>
<dbReference type="Pfam" id="PF05209">
    <property type="entry name" value="MinC_N"/>
    <property type="match status" value="1"/>
</dbReference>
<dbReference type="AlphaFoldDB" id="A0A3Q9HQU9"/>
<evidence type="ECO:0000256" key="5">
    <source>
        <dbReference type="ARBA" id="ARBA00025606"/>
    </source>
</evidence>
<evidence type="ECO:0000256" key="1">
    <source>
        <dbReference type="ARBA" id="ARBA00006291"/>
    </source>
</evidence>
<evidence type="ECO:0000313" key="10">
    <source>
        <dbReference type="EMBL" id="AZR73284.1"/>
    </source>
</evidence>
<dbReference type="InterPro" id="IPR013033">
    <property type="entry name" value="MinC"/>
</dbReference>
<dbReference type="Pfam" id="PF03775">
    <property type="entry name" value="MinC_C"/>
    <property type="match status" value="1"/>
</dbReference>
<dbReference type="Gene3D" id="3.30.160.540">
    <property type="match status" value="1"/>
</dbReference>
<keyword evidence="2 7" id="KW-0132">Cell division</keyword>